<reference evidence="12 13" key="1">
    <citation type="submission" date="2020-08" db="EMBL/GenBank/DDBJ databases">
        <title>Genomic Encyclopedia of Type Strains, Phase IV (KMG-IV): sequencing the most valuable type-strain genomes for metagenomic binning, comparative biology and taxonomic classification.</title>
        <authorList>
            <person name="Goeker M."/>
        </authorList>
    </citation>
    <scope>NUCLEOTIDE SEQUENCE [LARGE SCALE GENOMIC DNA]</scope>
    <source>
        <strain evidence="12 13">DSM 25799</strain>
    </source>
</reference>
<dbReference type="NCBIfam" id="NF001263">
    <property type="entry name" value="PRK00226.1-4"/>
    <property type="match status" value="1"/>
</dbReference>
<evidence type="ECO:0000256" key="9">
    <source>
        <dbReference type="RuleBase" id="RU000556"/>
    </source>
</evidence>
<evidence type="ECO:0000256" key="8">
    <source>
        <dbReference type="HAMAP-Rule" id="MF_00105"/>
    </source>
</evidence>
<dbReference type="SUPFAM" id="SSF46557">
    <property type="entry name" value="GreA transcript cleavage protein, N-terminal domain"/>
    <property type="match status" value="1"/>
</dbReference>
<evidence type="ECO:0000313" key="13">
    <source>
        <dbReference type="Proteomes" id="UP000539953"/>
    </source>
</evidence>
<dbReference type="NCBIfam" id="TIGR01462">
    <property type="entry name" value="greA"/>
    <property type="match status" value="1"/>
</dbReference>
<dbReference type="SUPFAM" id="SSF54534">
    <property type="entry name" value="FKBP-like"/>
    <property type="match status" value="1"/>
</dbReference>
<dbReference type="HAMAP" id="MF_00105">
    <property type="entry name" value="GreA_GreB"/>
    <property type="match status" value="1"/>
</dbReference>
<dbReference type="InterPro" id="IPR023459">
    <property type="entry name" value="Tscrpt_elong_fac_GreA/B_fam"/>
</dbReference>
<feature type="domain" description="Transcription elongation factor GreA/GreB N-terminal" evidence="11">
    <location>
        <begin position="6"/>
        <end position="76"/>
    </location>
</feature>
<dbReference type="InterPro" id="IPR001437">
    <property type="entry name" value="Tscrpt_elong_fac_GreA/B_C"/>
</dbReference>
<evidence type="ECO:0000256" key="6">
    <source>
        <dbReference type="ARBA" id="ARBA00024916"/>
    </source>
</evidence>
<keyword evidence="4 8" id="KW-0238">DNA-binding</keyword>
<keyword evidence="3 8" id="KW-0805">Transcription regulation</keyword>
<feature type="domain" description="Transcription elongation factor GreA/GreB C-terminal" evidence="10">
    <location>
        <begin position="88"/>
        <end position="159"/>
    </location>
</feature>
<dbReference type="InterPro" id="IPR006359">
    <property type="entry name" value="Tscrpt_elong_fac_GreA"/>
</dbReference>
<dbReference type="Gene3D" id="3.10.50.30">
    <property type="entry name" value="Transcription elongation factor, GreA/GreB, C-terminal domain"/>
    <property type="match status" value="1"/>
</dbReference>
<dbReference type="PIRSF" id="PIRSF006092">
    <property type="entry name" value="GreA_GreB"/>
    <property type="match status" value="1"/>
</dbReference>
<comment type="function">
    <text evidence="6 8 9">Necessary for efficient RNA polymerase transcription elongation past template-encoded arresting sites. The arresting sites in DNA have the property of trapping a certain fraction of elongating RNA polymerases that pass through, resulting in locked ternary complexes. Cleavage of the nascent transcript by cleavage factors such as GreA or GreB allows the resumption of elongation from the new 3'terminus. GreA releases sequences of 2 to 3 nucleotides.</text>
</comment>
<keyword evidence="13" id="KW-1185">Reference proteome</keyword>
<organism evidence="12 13">
    <name type="scientific">Catenisphaera adipataccumulans</name>
    <dbReference type="NCBI Taxonomy" id="700500"/>
    <lineage>
        <taxon>Bacteria</taxon>
        <taxon>Bacillati</taxon>
        <taxon>Bacillota</taxon>
        <taxon>Erysipelotrichia</taxon>
        <taxon>Erysipelotrichales</taxon>
        <taxon>Erysipelotrichaceae</taxon>
        <taxon>Catenisphaera</taxon>
    </lineage>
</organism>
<keyword evidence="12" id="KW-0648">Protein biosynthesis</keyword>
<name>A0A7W8FVI4_9FIRM</name>
<dbReference type="InterPro" id="IPR036953">
    <property type="entry name" value="GreA/GreB_C_sf"/>
</dbReference>
<evidence type="ECO:0000256" key="7">
    <source>
        <dbReference type="ARBA" id="ARBA00030776"/>
    </source>
</evidence>
<dbReference type="PANTHER" id="PTHR30437">
    <property type="entry name" value="TRANSCRIPTION ELONGATION FACTOR GREA"/>
    <property type="match status" value="1"/>
</dbReference>
<dbReference type="GO" id="GO:0070063">
    <property type="term" value="F:RNA polymerase binding"/>
    <property type="evidence" value="ECO:0007669"/>
    <property type="project" value="InterPro"/>
</dbReference>
<dbReference type="GO" id="GO:0006354">
    <property type="term" value="P:DNA-templated transcription elongation"/>
    <property type="evidence" value="ECO:0007669"/>
    <property type="project" value="TreeGrafter"/>
</dbReference>
<dbReference type="EMBL" id="JACHHK010000004">
    <property type="protein sequence ID" value="MBB5183173.1"/>
    <property type="molecule type" value="Genomic_DNA"/>
</dbReference>
<proteinExistence type="inferred from homology"/>
<dbReference type="GO" id="GO:0003677">
    <property type="term" value="F:DNA binding"/>
    <property type="evidence" value="ECO:0007669"/>
    <property type="project" value="UniProtKB-UniRule"/>
</dbReference>
<evidence type="ECO:0000256" key="1">
    <source>
        <dbReference type="ARBA" id="ARBA00008213"/>
    </source>
</evidence>
<evidence type="ECO:0000256" key="4">
    <source>
        <dbReference type="ARBA" id="ARBA00023125"/>
    </source>
</evidence>
<evidence type="ECO:0000256" key="2">
    <source>
        <dbReference type="ARBA" id="ARBA00013729"/>
    </source>
</evidence>
<comment type="similarity">
    <text evidence="1 8 9">Belongs to the GreA/GreB family.</text>
</comment>
<dbReference type="InterPro" id="IPR028624">
    <property type="entry name" value="Tscrpt_elong_fac_GreA/B"/>
</dbReference>
<keyword evidence="5 8" id="KW-0804">Transcription</keyword>
<accession>A0A7W8FVI4</accession>
<evidence type="ECO:0000313" key="12">
    <source>
        <dbReference type="EMBL" id="MBB5183173.1"/>
    </source>
</evidence>
<evidence type="ECO:0000256" key="3">
    <source>
        <dbReference type="ARBA" id="ARBA00023015"/>
    </source>
</evidence>
<dbReference type="RefSeq" id="WP_183328472.1">
    <property type="nucleotide sequence ID" value="NZ_JACHHK010000004.1"/>
</dbReference>
<protein>
    <recommendedName>
        <fullName evidence="2 8">Transcription elongation factor GreA</fullName>
    </recommendedName>
    <alternativeName>
        <fullName evidence="7 8">Transcript cleavage factor GreA</fullName>
    </alternativeName>
</protein>
<keyword evidence="12" id="KW-0251">Elongation factor</keyword>
<gene>
    <name evidence="8" type="primary">greA</name>
    <name evidence="12" type="ORF">HNQ47_001194</name>
</gene>
<comment type="caution">
    <text evidence="12">The sequence shown here is derived from an EMBL/GenBank/DDBJ whole genome shotgun (WGS) entry which is preliminary data.</text>
</comment>
<dbReference type="FunFam" id="1.10.287.180:FF:000001">
    <property type="entry name" value="Transcription elongation factor GreA"/>
    <property type="match status" value="1"/>
</dbReference>
<evidence type="ECO:0000259" key="10">
    <source>
        <dbReference type="Pfam" id="PF01272"/>
    </source>
</evidence>
<dbReference type="Pfam" id="PF01272">
    <property type="entry name" value="GreA_GreB"/>
    <property type="match status" value="1"/>
</dbReference>
<dbReference type="AlphaFoldDB" id="A0A7W8FVI4"/>
<dbReference type="Pfam" id="PF03449">
    <property type="entry name" value="GreA_GreB_N"/>
    <property type="match status" value="1"/>
</dbReference>
<dbReference type="InterPro" id="IPR022691">
    <property type="entry name" value="Tscrpt_elong_fac_GreA/B_N"/>
</dbReference>
<sequence length="160" mass="17671">MADEKNYVTQAGYDALVAEQNDLVHNVRAQVIVELQEARAQGDLSENADYDAAREHQAQVEARIRELEVLIKNAVIIEEEGANKQGPKVVKLGAKVKLLDLSDNTEHTFNIVGSIEADPLNGKLSNNTPLAEAIMDKQAGDVVRVNRVDEPYDVKILEVR</sequence>
<dbReference type="GO" id="GO:0032784">
    <property type="term" value="P:regulation of DNA-templated transcription elongation"/>
    <property type="evidence" value="ECO:0007669"/>
    <property type="project" value="UniProtKB-UniRule"/>
</dbReference>
<dbReference type="InterPro" id="IPR036805">
    <property type="entry name" value="Tscrpt_elong_fac_GreA/B_N_sf"/>
</dbReference>
<evidence type="ECO:0000259" key="11">
    <source>
        <dbReference type="Pfam" id="PF03449"/>
    </source>
</evidence>
<dbReference type="PANTHER" id="PTHR30437:SF4">
    <property type="entry name" value="TRANSCRIPTION ELONGATION FACTOR GREA"/>
    <property type="match status" value="1"/>
</dbReference>
<dbReference type="Gene3D" id="1.10.287.180">
    <property type="entry name" value="Transcription elongation factor, GreA/GreB, N-terminal domain"/>
    <property type="match status" value="1"/>
</dbReference>
<evidence type="ECO:0000256" key="5">
    <source>
        <dbReference type="ARBA" id="ARBA00023163"/>
    </source>
</evidence>
<dbReference type="Proteomes" id="UP000539953">
    <property type="component" value="Unassembled WGS sequence"/>
</dbReference>
<dbReference type="GO" id="GO:0003746">
    <property type="term" value="F:translation elongation factor activity"/>
    <property type="evidence" value="ECO:0007669"/>
    <property type="project" value="UniProtKB-KW"/>
</dbReference>